<evidence type="ECO:0008006" key="3">
    <source>
        <dbReference type="Google" id="ProtNLM"/>
    </source>
</evidence>
<dbReference type="AlphaFoldDB" id="A0A5J4YTA4"/>
<keyword evidence="2" id="KW-1185">Reference proteome</keyword>
<accession>A0A5J4YTA4</accession>
<evidence type="ECO:0000313" key="1">
    <source>
        <dbReference type="EMBL" id="KAA8494150.1"/>
    </source>
</evidence>
<sequence length="201" mass="21860">MAFVPGCGGDARALGIGYHARESCAVRRVEVVVRNGRARAPGPMNLVVGFDTTQEEAMNRLQMSLPEFDEETIEKALAEAGGNDEVALSKLVAKCSAVAEREQAIAKFKERGRISAVEEAMLRRRVIGSAKDFFKTQIEVQGSYVDAGYVSDDPDPVGEFMGKVGKFLGFGRANNAQKSQPDETPKAKPFVPRISEYVSDK</sequence>
<evidence type="ECO:0000313" key="2">
    <source>
        <dbReference type="Proteomes" id="UP000324585"/>
    </source>
</evidence>
<proteinExistence type="predicted"/>
<comment type="caution">
    <text evidence="1">The sequence shown here is derived from an EMBL/GenBank/DDBJ whole genome shotgun (WGS) entry which is preliminary data.</text>
</comment>
<dbReference type="EMBL" id="VRMN01000005">
    <property type="protein sequence ID" value="KAA8494150.1"/>
    <property type="molecule type" value="Genomic_DNA"/>
</dbReference>
<gene>
    <name evidence="1" type="ORF">FVE85_4125</name>
</gene>
<name>A0A5J4YTA4_PORPP</name>
<dbReference type="Proteomes" id="UP000324585">
    <property type="component" value="Unassembled WGS sequence"/>
</dbReference>
<dbReference type="OrthoDB" id="5845at2759"/>
<dbReference type="CDD" id="cd14279">
    <property type="entry name" value="CUE"/>
    <property type="match status" value="1"/>
</dbReference>
<organism evidence="1 2">
    <name type="scientific">Porphyridium purpureum</name>
    <name type="common">Red alga</name>
    <name type="synonym">Porphyridium cruentum</name>
    <dbReference type="NCBI Taxonomy" id="35688"/>
    <lineage>
        <taxon>Eukaryota</taxon>
        <taxon>Rhodophyta</taxon>
        <taxon>Bangiophyceae</taxon>
        <taxon>Porphyridiales</taxon>
        <taxon>Porphyridiaceae</taxon>
        <taxon>Porphyridium</taxon>
    </lineage>
</organism>
<reference evidence="2" key="1">
    <citation type="journal article" date="2019" name="Nat. Commun.">
        <title>Expansion of phycobilisome linker gene families in mesophilic red algae.</title>
        <authorList>
            <person name="Lee J."/>
            <person name="Kim D."/>
            <person name="Bhattacharya D."/>
            <person name="Yoon H.S."/>
        </authorList>
    </citation>
    <scope>NUCLEOTIDE SEQUENCE [LARGE SCALE GENOMIC DNA]</scope>
    <source>
        <strain evidence="2">CCMP 1328</strain>
    </source>
</reference>
<protein>
    <recommendedName>
        <fullName evidence="3">CUE domain-containing protein</fullName>
    </recommendedName>
</protein>